<feature type="compositionally biased region" description="Polar residues" evidence="1">
    <location>
        <begin position="259"/>
        <end position="270"/>
    </location>
</feature>
<feature type="region of interest" description="Disordered" evidence="1">
    <location>
        <begin position="1"/>
        <end position="24"/>
    </location>
</feature>
<evidence type="ECO:0000313" key="2">
    <source>
        <dbReference type="EMBL" id="KAF2228842.1"/>
    </source>
</evidence>
<keyword evidence="3" id="KW-1185">Reference proteome</keyword>
<organism evidence="2 3">
    <name type="scientific">Viridothelium virens</name>
    <name type="common">Speckled blister lichen</name>
    <name type="synonym">Trypethelium virens</name>
    <dbReference type="NCBI Taxonomy" id="1048519"/>
    <lineage>
        <taxon>Eukaryota</taxon>
        <taxon>Fungi</taxon>
        <taxon>Dikarya</taxon>
        <taxon>Ascomycota</taxon>
        <taxon>Pezizomycotina</taxon>
        <taxon>Dothideomycetes</taxon>
        <taxon>Dothideomycetes incertae sedis</taxon>
        <taxon>Trypetheliales</taxon>
        <taxon>Trypetheliaceae</taxon>
        <taxon>Viridothelium</taxon>
    </lineage>
</organism>
<reference evidence="2" key="1">
    <citation type="journal article" date="2020" name="Stud. Mycol.">
        <title>101 Dothideomycetes genomes: a test case for predicting lifestyles and emergence of pathogens.</title>
        <authorList>
            <person name="Haridas S."/>
            <person name="Albert R."/>
            <person name="Binder M."/>
            <person name="Bloem J."/>
            <person name="Labutti K."/>
            <person name="Salamov A."/>
            <person name="Andreopoulos B."/>
            <person name="Baker S."/>
            <person name="Barry K."/>
            <person name="Bills G."/>
            <person name="Bluhm B."/>
            <person name="Cannon C."/>
            <person name="Castanera R."/>
            <person name="Culley D."/>
            <person name="Daum C."/>
            <person name="Ezra D."/>
            <person name="Gonzalez J."/>
            <person name="Henrissat B."/>
            <person name="Kuo A."/>
            <person name="Liang C."/>
            <person name="Lipzen A."/>
            <person name="Lutzoni F."/>
            <person name="Magnuson J."/>
            <person name="Mondo S."/>
            <person name="Nolan M."/>
            <person name="Ohm R."/>
            <person name="Pangilinan J."/>
            <person name="Park H.-J."/>
            <person name="Ramirez L."/>
            <person name="Alfaro M."/>
            <person name="Sun H."/>
            <person name="Tritt A."/>
            <person name="Yoshinaga Y."/>
            <person name="Zwiers L.-H."/>
            <person name="Turgeon B."/>
            <person name="Goodwin S."/>
            <person name="Spatafora J."/>
            <person name="Crous P."/>
            <person name="Grigoriev I."/>
        </authorList>
    </citation>
    <scope>NUCLEOTIDE SEQUENCE</scope>
    <source>
        <strain evidence="2">Tuck. ex Michener</strain>
    </source>
</reference>
<feature type="region of interest" description="Disordered" evidence="1">
    <location>
        <begin position="232"/>
        <end position="270"/>
    </location>
</feature>
<dbReference type="EMBL" id="ML991888">
    <property type="protein sequence ID" value="KAF2228842.1"/>
    <property type="molecule type" value="Genomic_DNA"/>
</dbReference>
<name>A0A6A6GSU4_VIRVR</name>
<evidence type="ECO:0000313" key="3">
    <source>
        <dbReference type="Proteomes" id="UP000800092"/>
    </source>
</evidence>
<protein>
    <submittedName>
        <fullName evidence="2">Uncharacterized protein</fullName>
    </submittedName>
</protein>
<evidence type="ECO:0000256" key="1">
    <source>
        <dbReference type="SAM" id="MobiDB-lite"/>
    </source>
</evidence>
<accession>A0A6A6GSU4</accession>
<feature type="compositionally biased region" description="Basic residues" evidence="1">
    <location>
        <begin position="1"/>
        <end position="17"/>
    </location>
</feature>
<dbReference type="AlphaFoldDB" id="A0A6A6GSU4"/>
<dbReference type="Proteomes" id="UP000800092">
    <property type="component" value="Unassembled WGS sequence"/>
</dbReference>
<gene>
    <name evidence="2" type="ORF">EV356DRAFT_512166</name>
</gene>
<proteinExistence type="predicted"/>
<feature type="compositionally biased region" description="Acidic residues" evidence="1">
    <location>
        <begin position="238"/>
        <end position="258"/>
    </location>
</feature>
<sequence>MPAPSSRRRSLRRRGSGKHCLYTDKETNYDRPSVTLRSSREAGSLGSSALFLVSLVPERTLGPGGWTAANIKEHTWTSFSTKKKKTPFRKHQREIRIAYKFERRVNGDHRWYNPKNTNLHNPGYKMVVLSESLVCASPAYFYLARLQRARRLLLGTNPHLAAEIHHSNAALMTSLARHKRRSKLFRNAVKAPVGDPAPKQMQTQCAICQIAKGLHAVALNMGLSVIQRITESGGRQGDDDEVMEEAVDEAETNGEESSDASSKAISNRET</sequence>